<protein>
    <submittedName>
        <fullName evidence="2">Uncharacterized protein</fullName>
    </submittedName>
</protein>
<dbReference type="Proteomes" id="UP000481288">
    <property type="component" value="Unassembled WGS sequence"/>
</dbReference>
<accession>A0A7D8UPD0</accession>
<evidence type="ECO:0000313" key="3">
    <source>
        <dbReference type="Proteomes" id="UP000481288"/>
    </source>
</evidence>
<comment type="caution">
    <text evidence="2">The sequence shown here is derived from an EMBL/GenBank/DDBJ whole genome shotgun (WGS) entry which is preliminary data.</text>
</comment>
<proteinExistence type="predicted"/>
<sequence>MDISTHAAIQRETLTTDGRLYQQADLRNSLFNEVNADLTSRCENSFDLAALVALHAVTVLFERSSHPDLEIFRIFEEAISILTEKMTTSFKRFRARGFRDKATDYDPAVRTTNIRAKHKREGALAEKQNRENTSALLELRDIEDELKTLQRLFGAQKAAINDMIERYKSWSSAGSMGNALGFLDQAIRKLDEYLLHTKKMIESVQSTRDDFDKLLQMVQRQAQVDEVRLARLQADLASAQSRSVMIFTVF</sequence>
<keyword evidence="3" id="KW-1185">Reference proteome</keyword>
<feature type="coiled-coil region" evidence="1">
    <location>
        <begin position="125"/>
        <end position="152"/>
    </location>
</feature>
<dbReference type="EMBL" id="QGMG01000705">
    <property type="protein sequence ID" value="TVY51935.1"/>
    <property type="molecule type" value="Genomic_DNA"/>
</dbReference>
<evidence type="ECO:0000256" key="1">
    <source>
        <dbReference type="SAM" id="Coils"/>
    </source>
</evidence>
<organism evidence="2 3">
    <name type="scientific">Lachnellula cervina</name>
    <dbReference type="NCBI Taxonomy" id="1316786"/>
    <lineage>
        <taxon>Eukaryota</taxon>
        <taxon>Fungi</taxon>
        <taxon>Dikarya</taxon>
        <taxon>Ascomycota</taxon>
        <taxon>Pezizomycotina</taxon>
        <taxon>Leotiomycetes</taxon>
        <taxon>Helotiales</taxon>
        <taxon>Lachnaceae</taxon>
        <taxon>Lachnellula</taxon>
    </lineage>
</organism>
<evidence type="ECO:0000313" key="2">
    <source>
        <dbReference type="EMBL" id="TVY51935.1"/>
    </source>
</evidence>
<name>A0A7D8UPD0_9HELO</name>
<gene>
    <name evidence="2" type="ORF">LCER1_G005850</name>
</gene>
<keyword evidence="1" id="KW-0175">Coiled coil</keyword>
<feature type="non-terminal residue" evidence="2">
    <location>
        <position position="250"/>
    </location>
</feature>
<reference evidence="2 3" key="1">
    <citation type="submission" date="2018-05" db="EMBL/GenBank/DDBJ databases">
        <title>Whole genome sequencing for identification of molecular markers to develop diagnostic detection tools for the regulated plant pathogen Lachnellula willkommii.</title>
        <authorList>
            <person name="Giroux E."/>
            <person name="Bilodeau G."/>
        </authorList>
    </citation>
    <scope>NUCLEOTIDE SEQUENCE [LARGE SCALE GENOMIC DNA]</scope>
    <source>
        <strain evidence="2 3">CBS 625.97</strain>
    </source>
</reference>
<dbReference type="OrthoDB" id="3563429at2759"/>
<dbReference type="AlphaFoldDB" id="A0A7D8UPD0"/>